<dbReference type="GO" id="GO:0008841">
    <property type="term" value="F:dihydrofolate synthase activity"/>
    <property type="evidence" value="ECO:0007669"/>
    <property type="project" value="TreeGrafter"/>
</dbReference>
<dbReference type="GO" id="GO:0004326">
    <property type="term" value="F:tetrahydrofolylpolyglutamate synthase activity"/>
    <property type="evidence" value="ECO:0007669"/>
    <property type="project" value="InterPro"/>
</dbReference>
<reference evidence="7" key="1">
    <citation type="submission" date="2018-05" db="EMBL/GenBank/DDBJ databases">
        <authorList>
            <person name="Lanie J.A."/>
            <person name="Ng W.-L."/>
            <person name="Kazmierczak K.M."/>
            <person name="Andrzejewski T.M."/>
            <person name="Davidsen T.M."/>
            <person name="Wayne K.J."/>
            <person name="Tettelin H."/>
            <person name="Glass J.I."/>
            <person name="Rusch D."/>
            <person name="Podicherti R."/>
            <person name="Tsui H.-C.T."/>
            <person name="Winkler M.E."/>
        </authorList>
    </citation>
    <scope>NUCLEOTIDE SEQUENCE</scope>
</reference>
<evidence type="ECO:0000256" key="2">
    <source>
        <dbReference type="ARBA" id="ARBA00022598"/>
    </source>
</evidence>
<protein>
    <recommendedName>
        <fullName evidence="8">Mur ligase central domain-containing protein</fullName>
    </recommendedName>
</protein>
<dbReference type="AlphaFoldDB" id="A0A381RX42"/>
<dbReference type="PIRSF" id="PIRSF001563">
    <property type="entry name" value="Folylpolyglu_synth"/>
    <property type="match status" value="1"/>
</dbReference>
<gene>
    <name evidence="7" type="ORF">METZ01_LOCUS49279</name>
</gene>
<dbReference type="Gene3D" id="3.40.1190.10">
    <property type="entry name" value="Mur-like, catalytic domain"/>
    <property type="match status" value="1"/>
</dbReference>
<keyword evidence="3" id="KW-0479">Metal-binding</keyword>
<comment type="similarity">
    <text evidence="1">Belongs to the folylpolyglutamate synthase family.</text>
</comment>
<keyword evidence="5" id="KW-0067">ATP-binding</keyword>
<dbReference type="GO" id="GO:0005524">
    <property type="term" value="F:ATP binding"/>
    <property type="evidence" value="ECO:0007669"/>
    <property type="project" value="UniProtKB-KW"/>
</dbReference>
<name>A0A381RX42_9ZZZZ</name>
<dbReference type="NCBIfam" id="TIGR01499">
    <property type="entry name" value="folC"/>
    <property type="match status" value="1"/>
</dbReference>
<organism evidence="7">
    <name type="scientific">marine metagenome</name>
    <dbReference type="NCBI Taxonomy" id="408172"/>
    <lineage>
        <taxon>unclassified sequences</taxon>
        <taxon>metagenomes</taxon>
        <taxon>ecological metagenomes</taxon>
    </lineage>
</organism>
<dbReference type="PANTHER" id="PTHR11136">
    <property type="entry name" value="FOLYLPOLYGLUTAMATE SYNTHASE-RELATED"/>
    <property type="match status" value="1"/>
</dbReference>
<evidence type="ECO:0000256" key="6">
    <source>
        <dbReference type="ARBA" id="ARBA00022842"/>
    </source>
</evidence>
<keyword evidence="4" id="KW-0547">Nucleotide-binding</keyword>
<keyword evidence="2" id="KW-0436">Ligase</keyword>
<dbReference type="InterPro" id="IPR001645">
    <property type="entry name" value="Folylpolyglutamate_synth"/>
</dbReference>
<dbReference type="PANTHER" id="PTHR11136:SF0">
    <property type="entry name" value="DIHYDROFOLATE SYNTHETASE-RELATED"/>
    <property type="match status" value="1"/>
</dbReference>
<proteinExistence type="inferred from homology"/>
<dbReference type="GO" id="GO:0005829">
    <property type="term" value="C:cytosol"/>
    <property type="evidence" value="ECO:0007669"/>
    <property type="project" value="TreeGrafter"/>
</dbReference>
<keyword evidence="6" id="KW-0460">Magnesium</keyword>
<dbReference type="GO" id="GO:0005739">
    <property type="term" value="C:mitochondrion"/>
    <property type="evidence" value="ECO:0007669"/>
    <property type="project" value="TreeGrafter"/>
</dbReference>
<dbReference type="Gene3D" id="3.90.190.20">
    <property type="entry name" value="Mur ligase, C-terminal domain"/>
    <property type="match status" value="1"/>
</dbReference>
<evidence type="ECO:0000256" key="1">
    <source>
        <dbReference type="ARBA" id="ARBA00008276"/>
    </source>
</evidence>
<dbReference type="SUPFAM" id="SSF53244">
    <property type="entry name" value="MurD-like peptide ligases, peptide-binding domain"/>
    <property type="match status" value="1"/>
</dbReference>
<dbReference type="EMBL" id="UINC01002415">
    <property type="protein sequence ID" value="SUZ96425.1"/>
    <property type="molecule type" value="Genomic_DNA"/>
</dbReference>
<sequence>MPHPDKNYLQLLYELERWGSYETSAQPRDITKLAGIQLLLKDLGHPEINFKIIHIAGTNGKGLTASMISRLLCVQGFSTGCYTSPHLTDIRERIVLNGRSVSKNIFAQSASMVLSIALGYKGTPYLSYFDVLTAIAFHVFMAENMEWVVLETGLGGRADSTNVTDKELCVLTRIGLDHQEVLGSSLKQIAAEKTGITRSGIPVIVAPQATELKPWLYEKFSKDKIPVYFAEDIFDTQFPENQLSQESSAIPWLDCFQTSLCAMQVLFNESSLKKQIWLEAAKKVKLPGRLDLRHNVFWPKHSLNFKTLLLDGAHNHDALLALSDHISRNKLVPCTLILGMASDKLDDTLRTPLKELCTKAENLIFTPVPSPRTATPEILEKFLYESGALEHSPEIKHAPSAEEALEASLISPLKPVVVVGSFYLVGLVLQILGNECKS</sequence>
<evidence type="ECO:0008006" key="8">
    <source>
        <dbReference type="Google" id="ProtNLM"/>
    </source>
</evidence>
<dbReference type="InterPro" id="IPR036615">
    <property type="entry name" value="Mur_ligase_C_dom_sf"/>
</dbReference>
<evidence type="ECO:0000256" key="3">
    <source>
        <dbReference type="ARBA" id="ARBA00022723"/>
    </source>
</evidence>
<evidence type="ECO:0000256" key="4">
    <source>
        <dbReference type="ARBA" id="ARBA00022741"/>
    </source>
</evidence>
<dbReference type="GO" id="GO:0046872">
    <property type="term" value="F:metal ion binding"/>
    <property type="evidence" value="ECO:0007669"/>
    <property type="project" value="UniProtKB-KW"/>
</dbReference>
<evidence type="ECO:0000313" key="7">
    <source>
        <dbReference type="EMBL" id="SUZ96425.1"/>
    </source>
</evidence>
<evidence type="ECO:0000256" key="5">
    <source>
        <dbReference type="ARBA" id="ARBA00022840"/>
    </source>
</evidence>
<accession>A0A381RX42</accession>
<dbReference type="InterPro" id="IPR036565">
    <property type="entry name" value="Mur-like_cat_sf"/>
</dbReference>
<dbReference type="SUPFAM" id="SSF53623">
    <property type="entry name" value="MurD-like peptide ligases, catalytic domain"/>
    <property type="match status" value="1"/>
</dbReference>